<dbReference type="GO" id="GO:0003978">
    <property type="term" value="F:UDP-glucose 4-epimerase activity"/>
    <property type="evidence" value="ECO:0007669"/>
    <property type="project" value="UniProtKB-EC"/>
</dbReference>
<dbReference type="GO" id="GO:0033499">
    <property type="term" value="P:galactose catabolic process via UDP-galactose, Leloir pathway"/>
    <property type="evidence" value="ECO:0007669"/>
    <property type="project" value="TreeGrafter"/>
</dbReference>
<dbReference type="Pfam" id="PF01370">
    <property type="entry name" value="Epimerase"/>
    <property type="match status" value="1"/>
</dbReference>
<organism evidence="13 14">
    <name type="scientific">Microlunatus flavus</name>
    <dbReference type="NCBI Taxonomy" id="1036181"/>
    <lineage>
        <taxon>Bacteria</taxon>
        <taxon>Bacillati</taxon>
        <taxon>Actinomycetota</taxon>
        <taxon>Actinomycetes</taxon>
        <taxon>Propionibacteriales</taxon>
        <taxon>Propionibacteriaceae</taxon>
        <taxon>Microlunatus</taxon>
    </lineage>
</organism>
<evidence type="ECO:0000313" key="13">
    <source>
        <dbReference type="EMBL" id="SEQ05678.1"/>
    </source>
</evidence>
<gene>
    <name evidence="13" type="ORF">SAMN05421756_102355</name>
</gene>
<evidence type="ECO:0000256" key="3">
    <source>
        <dbReference type="ARBA" id="ARBA00004947"/>
    </source>
</evidence>
<reference evidence="14" key="1">
    <citation type="submission" date="2016-10" db="EMBL/GenBank/DDBJ databases">
        <authorList>
            <person name="Varghese N."/>
            <person name="Submissions S."/>
        </authorList>
    </citation>
    <scope>NUCLEOTIDE SEQUENCE [LARGE SCALE GENOMIC DNA]</scope>
    <source>
        <strain evidence="14">CGMCC 4.6856</strain>
    </source>
</reference>
<evidence type="ECO:0000259" key="12">
    <source>
        <dbReference type="Pfam" id="PF01370"/>
    </source>
</evidence>
<comment type="cofactor">
    <cofactor evidence="2">
        <name>NAD(+)</name>
        <dbReference type="ChEBI" id="CHEBI:57540"/>
    </cofactor>
</comment>
<proteinExistence type="inferred from homology"/>
<dbReference type="InterPro" id="IPR001509">
    <property type="entry name" value="Epimerase_deHydtase"/>
</dbReference>
<evidence type="ECO:0000256" key="10">
    <source>
        <dbReference type="ARBA" id="ARBA00031367"/>
    </source>
</evidence>
<dbReference type="PANTHER" id="PTHR43725">
    <property type="entry name" value="UDP-GLUCOSE 4-EPIMERASE"/>
    <property type="match status" value="1"/>
</dbReference>
<evidence type="ECO:0000256" key="1">
    <source>
        <dbReference type="ARBA" id="ARBA00000083"/>
    </source>
</evidence>
<dbReference type="EC" id="5.1.3.2" evidence="5"/>
<dbReference type="PANTHER" id="PTHR43725:SF53">
    <property type="entry name" value="UDP-ARABINOSE 4-EPIMERASE 1"/>
    <property type="match status" value="1"/>
</dbReference>
<evidence type="ECO:0000256" key="9">
    <source>
        <dbReference type="ARBA" id="ARBA00023277"/>
    </source>
</evidence>
<accession>A0A1H9CYS3</accession>
<keyword evidence="7" id="KW-0520">NAD</keyword>
<comment type="catalytic activity">
    <reaction evidence="1">
        <text>UDP-alpha-D-glucose = UDP-alpha-D-galactose</text>
        <dbReference type="Rhea" id="RHEA:22168"/>
        <dbReference type="ChEBI" id="CHEBI:58885"/>
        <dbReference type="ChEBI" id="CHEBI:66914"/>
        <dbReference type="EC" id="5.1.3.2"/>
    </reaction>
</comment>
<sequence length="328" mass="33904">MPDVAGARWLVTGGAGYIGAHVVRSLLASGRTPVVLDDLSTGLDGRVPAGVELVSGSVLDEDLLTDALAEVDGVVHLAGKKSPTESVADPLRYARENVGGVVSLTAALRRAGCARVVFSSSCSVYGTPTTASVDEDAPTTPESPYGDSKLYGERLLHAAGEAYGLGVVSLRYFNVVGAAEPALADTGAHNLVPLVVRAVLEGRRPQVFGDDWPTPDGTCVRDYVDVRDVADAHVAAAAALERAPRLAAYNVGQGTGSSVLEVLAVLRETSGADFGHDVLPRRPGDPAAVVGRVDRIAAELGWTARHDLRATLGSAWRAATAVPASASR</sequence>
<dbReference type="STRING" id="1036181.SAMN05421756_102355"/>
<dbReference type="Gene3D" id="3.90.25.10">
    <property type="entry name" value="UDP-galactose 4-epimerase, domain 1"/>
    <property type="match status" value="1"/>
</dbReference>
<name>A0A1H9CYS3_9ACTN</name>
<keyword evidence="8" id="KW-0413">Isomerase</keyword>
<evidence type="ECO:0000256" key="7">
    <source>
        <dbReference type="ARBA" id="ARBA00023027"/>
    </source>
</evidence>
<evidence type="ECO:0000313" key="14">
    <source>
        <dbReference type="Proteomes" id="UP000198504"/>
    </source>
</evidence>
<dbReference type="NCBIfam" id="TIGR01179">
    <property type="entry name" value="galE"/>
    <property type="match status" value="1"/>
</dbReference>
<keyword evidence="9" id="KW-0119">Carbohydrate metabolism</keyword>
<evidence type="ECO:0000256" key="8">
    <source>
        <dbReference type="ARBA" id="ARBA00023235"/>
    </source>
</evidence>
<keyword evidence="14" id="KW-1185">Reference proteome</keyword>
<dbReference type="Proteomes" id="UP000198504">
    <property type="component" value="Unassembled WGS sequence"/>
</dbReference>
<evidence type="ECO:0000256" key="6">
    <source>
        <dbReference type="ARBA" id="ARBA00018569"/>
    </source>
</evidence>
<evidence type="ECO:0000256" key="5">
    <source>
        <dbReference type="ARBA" id="ARBA00013189"/>
    </source>
</evidence>
<evidence type="ECO:0000256" key="11">
    <source>
        <dbReference type="ARBA" id="ARBA00033067"/>
    </source>
</evidence>
<feature type="domain" description="NAD-dependent epimerase/dehydratase" evidence="12">
    <location>
        <begin position="9"/>
        <end position="252"/>
    </location>
</feature>
<dbReference type="EMBL" id="FOFA01000002">
    <property type="protein sequence ID" value="SEQ05678.1"/>
    <property type="molecule type" value="Genomic_DNA"/>
</dbReference>
<dbReference type="Gene3D" id="3.40.50.720">
    <property type="entry name" value="NAD(P)-binding Rossmann-like Domain"/>
    <property type="match status" value="1"/>
</dbReference>
<evidence type="ECO:0000256" key="4">
    <source>
        <dbReference type="ARBA" id="ARBA00007637"/>
    </source>
</evidence>
<comment type="similarity">
    <text evidence="4">Belongs to the NAD(P)-dependent epimerase/dehydratase family.</text>
</comment>
<evidence type="ECO:0000256" key="2">
    <source>
        <dbReference type="ARBA" id="ARBA00001911"/>
    </source>
</evidence>
<dbReference type="SUPFAM" id="SSF51735">
    <property type="entry name" value="NAD(P)-binding Rossmann-fold domains"/>
    <property type="match status" value="1"/>
</dbReference>
<dbReference type="InterPro" id="IPR036291">
    <property type="entry name" value="NAD(P)-bd_dom_sf"/>
</dbReference>
<dbReference type="AlphaFoldDB" id="A0A1H9CYS3"/>
<protein>
    <recommendedName>
        <fullName evidence="6">UDP-glucose 4-epimerase</fullName>
        <ecNumber evidence="5">5.1.3.2</ecNumber>
    </recommendedName>
    <alternativeName>
        <fullName evidence="11">Galactowaldenase</fullName>
    </alternativeName>
    <alternativeName>
        <fullName evidence="10">UDP-galactose 4-epimerase</fullName>
    </alternativeName>
</protein>
<comment type="pathway">
    <text evidence="3">Carbohydrate metabolism; galactose metabolism.</text>
</comment>
<dbReference type="InterPro" id="IPR005886">
    <property type="entry name" value="UDP_G4E"/>
</dbReference>
<dbReference type="UniPathway" id="UPA00214"/>